<gene>
    <name evidence="4" type="ORF">QE399_002931</name>
</gene>
<evidence type="ECO:0000256" key="3">
    <source>
        <dbReference type="ARBA" id="ARBA00022801"/>
    </source>
</evidence>
<dbReference type="InterPro" id="IPR018228">
    <property type="entry name" value="DNase_TatD-rel_CS"/>
</dbReference>
<evidence type="ECO:0000313" key="4">
    <source>
        <dbReference type="EMBL" id="MDR6215242.1"/>
    </source>
</evidence>
<dbReference type="GO" id="GO:0016787">
    <property type="term" value="F:hydrolase activity"/>
    <property type="evidence" value="ECO:0007669"/>
    <property type="project" value="UniProtKB-KW"/>
</dbReference>
<comment type="caution">
    <text evidence="4">The sequence shown here is derived from an EMBL/GenBank/DDBJ whole genome shotgun (WGS) entry which is preliminary data.</text>
</comment>
<accession>A0ABU1IDE3</accession>
<dbReference type="InterPro" id="IPR032466">
    <property type="entry name" value="Metal_Hydrolase"/>
</dbReference>
<sequence>MFTDSHCHLNDPSLLPRLSEIRDAMAAAQVDRALCICTTMEEFGAVQGLATAHDNFWATVGVHPDNEGVTEPSVQDLLDGAALPRVVAIGETGLDYYGMEDRKGGRSIADLEWQRERFRTHIRAARTARKPLVIHTRSASDDTLAILREEGEDGAGNRAGGVFHCFTETAEVARAALDLGYYISFSGILTFKNAQDLRDVAAFVPLDRMLIETDSPYLAPVPYRGKTNTPAYVPFVAQQIATVRGLSVEAIASATSRNFDDLFLQEGKTP</sequence>
<dbReference type="Gene3D" id="3.20.20.140">
    <property type="entry name" value="Metal-dependent hydrolases"/>
    <property type="match status" value="1"/>
</dbReference>
<reference evidence="4 5" key="1">
    <citation type="submission" date="2023-08" db="EMBL/GenBank/DDBJ databases">
        <title>Functional and genomic diversity of the sorghum phyllosphere microbiome.</title>
        <authorList>
            <person name="Shade A."/>
        </authorList>
    </citation>
    <scope>NUCLEOTIDE SEQUENCE [LARGE SCALE GENOMIC DNA]</scope>
    <source>
        <strain evidence="4 5">SORGH_AS_0335</strain>
    </source>
</reference>
<dbReference type="Proteomes" id="UP001267710">
    <property type="component" value="Unassembled WGS sequence"/>
</dbReference>
<dbReference type="PANTHER" id="PTHR46124:SF2">
    <property type="entry name" value="D-AMINOACYL-TRNA DEACYLASE"/>
    <property type="match status" value="1"/>
</dbReference>
<protein>
    <submittedName>
        <fullName evidence="4">TatD DNase family protein</fullName>
        <ecNumber evidence="4">3.1.21.-</ecNumber>
    </submittedName>
</protein>
<dbReference type="RefSeq" id="WP_309829698.1">
    <property type="nucleotide sequence ID" value="NZ_JAVIZX010000001.1"/>
</dbReference>
<dbReference type="Pfam" id="PF01026">
    <property type="entry name" value="TatD_DNase"/>
    <property type="match status" value="1"/>
</dbReference>
<dbReference type="SUPFAM" id="SSF51556">
    <property type="entry name" value="Metallo-dependent hydrolases"/>
    <property type="match status" value="1"/>
</dbReference>
<dbReference type="EMBL" id="JAVIZX010000001">
    <property type="protein sequence ID" value="MDR6215242.1"/>
    <property type="molecule type" value="Genomic_DNA"/>
</dbReference>
<evidence type="ECO:0000256" key="2">
    <source>
        <dbReference type="ARBA" id="ARBA00022723"/>
    </source>
</evidence>
<name>A0ABU1IDE3_9BURK</name>
<proteinExistence type="inferred from homology"/>
<evidence type="ECO:0000256" key="1">
    <source>
        <dbReference type="ARBA" id="ARBA00009275"/>
    </source>
</evidence>
<evidence type="ECO:0000313" key="5">
    <source>
        <dbReference type="Proteomes" id="UP001267710"/>
    </source>
</evidence>
<dbReference type="InterPro" id="IPR015991">
    <property type="entry name" value="TatD/YcfH-like"/>
</dbReference>
<dbReference type="EC" id="3.1.21.-" evidence="4"/>
<keyword evidence="2" id="KW-0479">Metal-binding</keyword>
<comment type="similarity">
    <text evidence="1">Belongs to the metallo-dependent hydrolases superfamily. TatD-type hydrolase family.</text>
</comment>
<dbReference type="NCBIfam" id="TIGR00010">
    <property type="entry name" value="YchF/TatD family DNA exonuclease"/>
    <property type="match status" value="1"/>
</dbReference>
<keyword evidence="3 4" id="KW-0378">Hydrolase</keyword>
<dbReference type="CDD" id="cd01310">
    <property type="entry name" value="TatD_DNAse"/>
    <property type="match status" value="1"/>
</dbReference>
<organism evidence="4 5">
    <name type="scientific">Paracidovorax wautersii</name>
    <dbReference type="NCBI Taxonomy" id="1177982"/>
    <lineage>
        <taxon>Bacteria</taxon>
        <taxon>Pseudomonadati</taxon>
        <taxon>Pseudomonadota</taxon>
        <taxon>Betaproteobacteria</taxon>
        <taxon>Burkholderiales</taxon>
        <taxon>Comamonadaceae</taxon>
        <taxon>Paracidovorax</taxon>
    </lineage>
</organism>
<dbReference type="PANTHER" id="PTHR46124">
    <property type="entry name" value="D-AMINOACYL-TRNA DEACYLASE"/>
    <property type="match status" value="1"/>
</dbReference>
<dbReference type="InterPro" id="IPR001130">
    <property type="entry name" value="TatD-like"/>
</dbReference>
<dbReference type="PIRSF" id="PIRSF005902">
    <property type="entry name" value="DNase_TatD"/>
    <property type="match status" value="1"/>
</dbReference>
<keyword evidence="5" id="KW-1185">Reference proteome</keyword>
<dbReference type="PROSITE" id="PS01090">
    <property type="entry name" value="TATD_2"/>
    <property type="match status" value="1"/>
</dbReference>